<keyword evidence="4" id="KW-1185">Reference proteome</keyword>
<dbReference type="Gene3D" id="3.40.50.720">
    <property type="entry name" value="NAD(P)-binding Rossmann-like Domain"/>
    <property type="match status" value="1"/>
</dbReference>
<dbReference type="OrthoDB" id="9806974at2"/>
<dbReference type="PANTHER" id="PTHR43477">
    <property type="entry name" value="DIHYDROANTICAPSIN 7-DEHYDROGENASE"/>
    <property type="match status" value="1"/>
</dbReference>
<name>A0A243WG23_9BACT</name>
<protein>
    <submittedName>
        <fullName evidence="3">Short chain dehydrogenase</fullName>
    </submittedName>
</protein>
<dbReference type="AlphaFoldDB" id="A0A243WG23"/>
<gene>
    <name evidence="3" type="ORF">BXP70_06870</name>
</gene>
<accession>A0A243WG23</accession>
<evidence type="ECO:0000256" key="2">
    <source>
        <dbReference type="ARBA" id="ARBA00023002"/>
    </source>
</evidence>
<dbReference type="InterPro" id="IPR051122">
    <property type="entry name" value="SDR_DHRS6-like"/>
</dbReference>
<dbReference type="PANTHER" id="PTHR43477:SF1">
    <property type="entry name" value="DIHYDROANTICAPSIN 7-DEHYDROGENASE"/>
    <property type="match status" value="1"/>
</dbReference>
<dbReference type="NCBIfam" id="NF005754">
    <property type="entry name" value="PRK07578.1"/>
    <property type="match status" value="1"/>
</dbReference>
<dbReference type="Pfam" id="PF13561">
    <property type="entry name" value="adh_short_C2"/>
    <property type="match status" value="1"/>
</dbReference>
<evidence type="ECO:0000313" key="3">
    <source>
        <dbReference type="EMBL" id="OUJ74498.1"/>
    </source>
</evidence>
<reference evidence="3 4" key="1">
    <citation type="submission" date="2017-01" db="EMBL/GenBank/DDBJ databases">
        <title>A new Hymenobacter.</title>
        <authorList>
            <person name="Liang Y."/>
            <person name="Feng F."/>
        </authorList>
    </citation>
    <scope>NUCLEOTIDE SEQUENCE [LARGE SCALE GENOMIC DNA]</scope>
    <source>
        <strain evidence="3">MIMBbqt21</strain>
    </source>
</reference>
<keyword evidence="2" id="KW-0560">Oxidoreductase</keyword>
<dbReference type="GO" id="GO:0016491">
    <property type="term" value="F:oxidoreductase activity"/>
    <property type="evidence" value="ECO:0007669"/>
    <property type="project" value="UniProtKB-KW"/>
</dbReference>
<dbReference type="SUPFAM" id="SSF51735">
    <property type="entry name" value="NAD(P)-binding Rossmann-fold domains"/>
    <property type="match status" value="1"/>
</dbReference>
<evidence type="ECO:0000256" key="1">
    <source>
        <dbReference type="ARBA" id="ARBA00006484"/>
    </source>
</evidence>
<evidence type="ECO:0000313" key="4">
    <source>
        <dbReference type="Proteomes" id="UP000194873"/>
    </source>
</evidence>
<comment type="caution">
    <text evidence="3">The sequence shown here is derived from an EMBL/GenBank/DDBJ whole genome shotgun (WGS) entry which is preliminary data.</text>
</comment>
<comment type="similarity">
    <text evidence="1">Belongs to the short-chain dehydrogenases/reductases (SDR) family.</text>
</comment>
<organism evidence="3 4">
    <name type="scientific">Hymenobacter crusticola</name>
    <dbReference type="NCBI Taxonomy" id="1770526"/>
    <lineage>
        <taxon>Bacteria</taxon>
        <taxon>Pseudomonadati</taxon>
        <taxon>Bacteroidota</taxon>
        <taxon>Cytophagia</taxon>
        <taxon>Cytophagales</taxon>
        <taxon>Hymenobacteraceae</taxon>
        <taxon>Hymenobacter</taxon>
    </lineage>
</organism>
<dbReference type="CDD" id="cd11731">
    <property type="entry name" value="Lin1944_like_SDR_c"/>
    <property type="match status" value="1"/>
</dbReference>
<dbReference type="InterPro" id="IPR036291">
    <property type="entry name" value="NAD(P)-bd_dom_sf"/>
</dbReference>
<dbReference type="InterPro" id="IPR002347">
    <property type="entry name" value="SDR_fam"/>
</dbReference>
<proteinExistence type="inferred from homology"/>
<dbReference type="EMBL" id="MTSE01000003">
    <property type="protein sequence ID" value="OUJ74498.1"/>
    <property type="molecule type" value="Genomic_DNA"/>
</dbReference>
<dbReference type="Proteomes" id="UP000194873">
    <property type="component" value="Unassembled WGS sequence"/>
</dbReference>
<dbReference type="PRINTS" id="PR00081">
    <property type="entry name" value="GDHRDH"/>
</dbReference>
<sequence length="198" mass="20645">MKIILVGATGTIGKKVTATLENDHELVKVGSKSGDVQADITSSESIEAMYKQIGAFDALISTAGGAHFGPLANMTAADFQKGLNNKLLGQINLVLIGQHYIRPKGSFTLSSGILSDDPIRNGANLTTVNAAVNAFVRAAAIELENNVRINAVSPGLVEDSAAMLPDFPGHALAKMDVVVRAYLKSVLGAQTGQVYPAV</sequence>